<evidence type="ECO:0000256" key="1">
    <source>
        <dbReference type="ARBA" id="ARBA00001966"/>
    </source>
</evidence>
<dbReference type="GO" id="GO:0046872">
    <property type="term" value="F:metal ion binding"/>
    <property type="evidence" value="ECO:0007669"/>
    <property type="project" value="UniProtKB-KW"/>
</dbReference>
<evidence type="ECO:0000256" key="3">
    <source>
        <dbReference type="ARBA" id="ARBA00022723"/>
    </source>
</evidence>
<dbReference type="GO" id="GO:0003824">
    <property type="term" value="F:catalytic activity"/>
    <property type="evidence" value="ECO:0007669"/>
    <property type="project" value="InterPro"/>
</dbReference>
<dbReference type="InterPro" id="IPR013785">
    <property type="entry name" value="Aldolase_TIM"/>
</dbReference>
<name>A0A839HDW4_9GAMM</name>
<keyword evidence="8" id="KW-1185">Reference proteome</keyword>
<keyword evidence="2" id="KW-0949">S-adenosyl-L-methionine</keyword>
<accession>A0A839HDW4</accession>
<gene>
    <name evidence="7" type="ORF">HUK38_04930</name>
</gene>
<evidence type="ECO:0000256" key="2">
    <source>
        <dbReference type="ARBA" id="ARBA00022691"/>
    </source>
</evidence>
<comment type="cofactor">
    <cofactor evidence="1">
        <name>[4Fe-4S] cluster</name>
        <dbReference type="ChEBI" id="CHEBI:49883"/>
    </cofactor>
</comment>
<dbReference type="InterPro" id="IPR058240">
    <property type="entry name" value="rSAM_sf"/>
</dbReference>
<dbReference type="AlphaFoldDB" id="A0A839HDW4"/>
<reference evidence="7 8" key="1">
    <citation type="journal article" date="2020" name="Arch. Microbiol.">
        <title>The genome sequence of the giant phototrophic gammaproteobacterium Thiospirillum jenense gives insight into its physiological properties and phylogenetic relationships.</title>
        <authorList>
            <person name="Imhoff J.F."/>
            <person name="Meyer T.E."/>
            <person name="Kyndt J.A."/>
        </authorList>
    </citation>
    <scope>NUCLEOTIDE SEQUENCE [LARGE SCALE GENOMIC DNA]</scope>
    <source>
        <strain evidence="7 8">DSM 216</strain>
    </source>
</reference>
<keyword evidence="3" id="KW-0479">Metal-binding</keyword>
<dbReference type="GO" id="GO:0051536">
    <property type="term" value="F:iron-sulfur cluster binding"/>
    <property type="evidence" value="ECO:0007669"/>
    <property type="project" value="UniProtKB-KW"/>
</dbReference>
<evidence type="ECO:0000313" key="8">
    <source>
        <dbReference type="Proteomes" id="UP000548632"/>
    </source>
</evidence>
<feature type="domain" description="Radical SAM core" evidence="6">
    <location>
        <begin position="1"/>
        <end position="162"/>
    </location>
</feature>
<evidence type="ECO:0000256" key="4">
    <source>
        <dbReference type="ARBA" id="ARBA00023004"/>
    </source>
</evidence>
<evidence type="ECO:0000256" key="5">
    <source>
        <dbReference type="ARBA" id="ARBA00023014"/>
    </source>
</evidence>
<evidence type="ECO:0000259" key="6">
    <source>
        <dbReference type="PROSITE" id="PS51918"/>
    </source>
</evidence>
<dbReference type="Gene3D" id="3.20.20.70">
    <property type="entry name" value="Aldolase class I"/>
    <property type="match status" value="1"/>
</dbReference>
<comment type="caution">
    <text evidence="7">The sequence shown here is derived from an EMBL/GenBank/DDBJ whole genome shotgun (WGS) entry which is preliminary data.</text>
</comment>
<evidence type="ECO:0000313" key="7">
    <source>
        <dbReference type="EMBL" id="MBB1125576.1"/>
    </source>
</evidence>
<sequence length="417" mass="47480">MREIEFLPEIKFVTNGRAISDELIAELNQYPGRIRFNISLHSLIPEQYQRIIRNHLVGELPPQHHDDLAAVKDNLQRLRAAQIPFKLNCVLLKGINTDPAQLDSFLAQASALGAERVKFLELLITEELKWFYPYFYRLEALENQFAARFEFLNTGARRRVYRDRLTQLVVELQQCTCRLGCDQCAINRDINVTAELRYFACFLHPEDALDLKQTDLNTALAQGVDYIDRMAIRYGSGSPIIIGDFYVTEQEQFYYYALPHDALPAVIAQCGSIELKRHRCFTEYYFSDGSSDYAGFTTVKKLMHNSYEHQAQEVVQSVRVDALGSGLIETVFLTDGAAISSIEQYSAAMRQAGFNCVLTVEWAIDYFTLGEIEITLSQTPQRSDAALLRCNRPLLLAQPGLQPLTCPIPVWLMQQAV</sequence>
<proteinExistence type="predicted"/>
<dbReference type="EMBL" id="JABVCQ010000008">
    <property type="protein sequence ID" value="MBB1125576.1"/>
    <property type="molecule type" value="Genomic_DNA"/>
</dbReference>
<keyword evidence="4" id="KW-0408">Iron</keyword>
<dbReference type="PROSITE" id="PS51918">
    <property type="entry name" value="RADICAL_SAM"/>
    <property type="match status" value="1"/>
</dbReference>
<dbReference type="SUPFAM" id="SSF102114">
    <property type="entry name" value="Radical SAM enzymes"/>
    <property type="match status" value="1"/>
</dbReference>
<dbReference type="InterPro" id="IPR007197">
    <property type="entry name" value="rSAM"/>
</dbReference>
<organism evidence="7 8">
    <name type="scientific">Thiospirillum jenense</name>
    <dbReference type="NCBI Taxonomy" id="1653858"/>
    <lineage>
        <taxon>Bacteria</taxon>
        <taxon>Pseudomonadati</taxon>
        <taxon>Pseudomonadota</taxon>
        <taxon>Gammaproteobacteria</taxon>
        <taxon>Chromatiales</taxon>
        <taxon>Chromatiaceae</taxon>
        <taxon>Thiospirillum</taxon>
    </lineage>
</organism>
<dbReference type="Proteomes" id="UP000548632">
    <property type="component" value="Unassembled WGS sequence"/>
</dbReference>
<protein>
    <submittedName>
        <fullName evidence="7">Radical SAM protein</fullName>
    </submittedName>
</protein>
<keyword evidence="5" id="KW-0411">Iron-sulfur</keyword>